<reference evidence="1" key="1">
    <citation type="submission" date="2017-05" db="UniProtKB">
        <authorList>
            <consortium name="EnsemblMetazoa"/>
        </authorList>
    </citation>
    <scope>IDENTIFICATION</scope>
</reference>
<dbReference type="InParanoid" id="A0A1X7V842"/>
<proteinExistence type="predicted"/>
<dbReference type="AlphaFoldDB" id="A0A1X7V842"/>
<dbReference type="EnsemblMetazoa" id="Aqu2.1.35677_001">
    <property type="protein sequence ID" value="Aqu2.1.35677_001"/>
    <property type="gene ID" value="Aqu2.1.35677"/>
</dbReference>
<accession>A0A1X7V842</accession>
<evidence type="ECO:0000313" key="1">
    <source>
        <dbReference type="EnsemblMetazoa" id="Aqu2.1.35677_001"/>
    </source>
</evidence>
<protein>
    <submittedName>
        <fullName evidence="1">Uncharacterized protein</fullName>
    </submittedName>
</protein>
<name>A0A1X7V842_AMPQE</name>
<sequence>SIHHSFIKDMLRTVNQPPSIIFYITDLYSKLSASIMTRQWSTPSFKILRGVFQ</sequence>
<organism evidence="1">
    <name type="scientific">Amphimedon queenslandica</name>
    <name type="common">Sponge</name>
    <dbReference type="NCBI Taxonomy" id="400682"/>
    <lineage>
        <taxon>Eukaryota</taxon>
        <taxon>Metazoa</taxon>
        <taxon>Porifera</taxon>
        <taxon>Demospongiae</taxon>
        <taxon>Heteroscleromorpha</taxon>
        <taxon>Haplosclerida</taxon>
        <taxon>Niphatidae</taxon>
        <taxon>Amphimedon</taxon>
    </lineage>
</organism>